<dbReference type="Proteomes" id="UP000672934">
    <property type="component" value="Unassembled WGS sequence"/>
</dbReference>
<evidence type="ECO:0000256" key="1">
    <source>
        <dbReference type="ARBA" id="ARBA00006987"/>
    </source>
</evidence>
<dbReference type="PIRSF" id="PIRSF017082">
    <property type="entry name" value="YflP"/>
    <property type="match status" value="1"/>
</dbReference>
<dbReference type="InterPro" id="IPR005064">
    <property type="entry name" value="BUG"/>
</dbReference>
<accession>A0A916MUI2</accession>
<dbReference type="Gene3D" id="3.40.190.10">
    <property type="entry name" value="Periplasmic binding protein-like II"/>
    <property type="match status" value="1"/>
</dbReference>
<evidence type="ECO:0000313" key="3">
    <source>
        <dbReference type="EMBL" id="CAG2137178.1"/>
    </source>
</evidence>
<keyword evidence="4" id="KW-1185">Reference proteome</keyword>
<feature type="chain" id="PRO_5036788305" description="Tripartite tricarboxylate transporter substrate binding protein" evidence="2">
    <location>
        <begin position="35"/>
        <end position="333"/>
    </location>
</feature>
<dbReference type="Pfam" id="PF03401">
    <property type="entry name" value="TctC"/>
    <property type="match status" value="1"/>
</dbReference>
<dbReference type="AlphaFoldDB" id="A0A916MUI2"/>
<name>A0A916MUI2_9BURK</name>
<evidence type="ECO:0008006" key="5">
    <source>
        <dbReference type="Google" id="ProtNLM"/>
    </source>
</evidence>
<comment type="caution">
    <text evidence="3">The sequence shown here is derived from an EMBL/GenBank/DDBJ whole genome shotgun (WGS) entry which is preliminary data.</text>
</comment>
<dbReference type="Gene3D" id="3.40.190.150">
    <property type="entry name" value="Bordetella uptake gene, domain 1"/>
    <property type="match status" value="1"/>
</dbReference>
<reference evidence="3" key="1">
    <citation type="submission" date="2021-03" db="EMBL/GenBank/DDBJ databases">
        <authorList>
            <person name="Peeters C."/>
        </authorList>
    </citation>
    <scope>NUCLEOTIDE SEQUENCE</scope>
    <source>
        <strain evidence="3">LMG 31506</strain>
    </source>
</reference>
<comment type="similarity">
    <text evidence="1">Belongs to the UPF0065 (bug) family.</text>
</comment>
<feature type="signal peptide" evidence="2">
    <location>
        <begin position="1"/>
        <end position="34"/>
    </location>
</feature>
<organism evidence="3 4">
    <name type="scientific">Cupriavidus yeoncheonensis</name>
    <dbReference type="NCBI Taxonomy" id="1462994"/>
    <lineage>
        <taxon>Bacteria</taxon>
        <taxon>Pseudomonadati</taxon>
        <taxon>Pseudomonadota</taxon>
        <taxon>Betaproteobacteria</taxon>
        <taxon>Burkholderiales</taxon>
        <taxon>Burkholderiaceae</taxon>
        <taxon>Cupriavidus</taxon>
    </lineage>
</organism>
<sequence length="333" mass="34694">MKAEADSAMKTIRQRISRAIGAMALAACATGALAEAAYPTRPIRMIVPWPAGGSVDIATRIVTERASAGLGQPIIVENRPGATGNIGAVAAVKSAPDGYTLLVATSAMIINQSLNDSLPYNLAKDFSPVSTLVTSNYVLVVNPSLAGSVQELVSKARAQPGRITYASSGEGTQLHLIGEAFQKQTGVNIVHVPYKGAPPALVDMVGGHIAMMFPGFPVVAPLLKSGQLKALAVVGKHRLPGLPDTPTLAEAGVPGIDSAEWYGVVTPAGTPASVVTRLNDEFVKALRSPDVRQRLTSRGFEPGGSTPGAFAELIQADEKKWPVVVKQAGLHRE</sequence>
<dbReference type="InterPro" id="IPR042100">
    <property type="entry name" value="Bug_dom1"/>
</dbReference>
<dbReference type="PANTHER" id="PTHR42928">
    <property type="entry name" value="TRICARBOXYLATE-BINDING PROTEIN"/>
    <property type="match status" value="1"/>
</dbReference>
<dbReference type="SUPFAM" id="SSF53850">
    <property type="entry name" value="Periplasmic binding protein-like II"/>
    <property type="match status" value="1"/>
</dbReference>
<dbReference type="EMBL" id="CAJPUY010000005">
    <property type="protein sequence ID" value="CAG2137178.1"/>
    <property type="molecule type" value="Genomic_DNA"/>
</dbReference>
<evidence type="ECO:0000256" key="2">
    <source>
        <dbReference type="SAM" id="SignalP"/>
    </source>
</evidence>
<proteinExistence type="inferred from homology"/>
<evidence type="ECO:0000313" key="4">
    <source>
        <dbReference type="Proteomes" id="UP000672934"/>
    </source>
</evidence>
<dbReference type="PANTHER" id="PTHR42928:SF5">
    <property type="entry name" value="BLR1237 PROTEIN"/>
    <property type="match status" value="1"/>
</dbReference>
<keyword evidence="2" id="KW-0732">Signal</keyword>
<protein>
    <recommendedName>
        <fullName evidence="5">Tripartite tricarboxylate transporter substrate binding protein</fullName>
    </recommendedName>
</protein>
<gene>
    <name evidence="3" type="ORF">LMG31506_01797</name>
</gene>
<dbReference type="CDD" id="cd13578">
    <property type="entry name" value="PBP2_Bug27"/>
    <property type="match status" value="1"/>
</dbReference>